<dbReference type="InterPro" id="IPR050612">
    <property type="entry name" value="Prok_Mopterin_Oxidored"/>
</dbReference>
<feature type="domain" description="Peptidase S8/S53" evidence="7">
    <location>
        <begin position="124"/>
        <end position="312"/>
    </location>
</feature>
<dbReference type="InterPro" id="IPR023827">
    <property type="entry name" value="Peptidase_S8_Asp-AS"/>
</dbReference>
<reference evidence="9 10" key="1">
    <citation type="journal article" date="2009" name="PLoS ONE">
        <title>The complete genome of Teredinibacter turnerae T7901: an intracellular endosymbiont of marine wood-boring bivalves (shipworms).</title>
        <authorList>
            <person name="Yang J.C."/>
            <person name="Madupu R."/>
            <person name="Durkin A.S."/>
            <person name="Ekborg N.A."/>
            <person name="Pedamallu C.S."/>
            <person name="Hostetler J.B."/>
            <person name="Radune D."/>
            <person name="Toms B.S."/>
            <person name="Henrissat B."/>
            <person name="Coutinho P.M."/>
            <person name="Schwarz S."/>
            <person name="Field L."/>
            <person name="Trindade-Silva A.E."/>
            <person name="Soares C.A.G."/>
            <person name="Elshahawi S."/>
            <person name="Hanora A."/>
            <person name="Schmidt E.W."/>
            <person name="Haygood M.G."/>
            <person name="Posfai J."/>
            <person name="Benner J."/>
            <person name="Madinger C."/>
            <person name="Nove J."/>
            <person name="Anton B."/>
            <person name="Chaudhary K."/>
            <person name="Foster J."/>
            <person name="Holman A."/>
            <person name="Kumar S."/>
            <person name="Lessard P.A."/>
            <person name="Luyten Y.A."/>
            <person name="Slatko B."/>
            <person name="Wood N."/>
            <person name="Wu B."/>
            <person name="Teplitski M."/>
            <person name="Mougous J.D."/>
            <person name="Ward N."/>
            <person name="Eisen J.A."/>
            <person name="Badger J.H."/>
            <person name="Distel D.L."/>
        </authorList>
    </citation>
    <scope>NUCLEOTIDE SEQUENCE [LARGE SCALE GENOMIC DNA]</scope>
    <source>
        <strain evidence="10">ATCC 39867 / T7901</strain>
    </source>
</reference>
<comment type="similarity">
    <text evidence="6">Belongs to the peptidase S8 family.</text>
</comment>
<dbReference type="eggNOG" id="COG1404">
    <property type="taxonomic scope" value="Bacteria"/>
</dbReference>
<feature type="domain" description="Molybdopterin oxidoreductase" evidence="8">
    <location>
        <begin position="1741"/>
        <end position="2181"/>
    </location>
</feature>
<evidence type="ECO:0000259" key="7">
    <source>
        <dbReference type="Pfam" id="PF00082"/>
    </source>
</evidence>
<dbReference type="InterPro" id="IPR000209">
    <property type="entry name" value="Peptidase_S8/S53_dom"/>
</dbReference>
<dbReference type="InterPro" id="IPR022398">
    <property type="entry name" value="Peptidase_S8_His-AS"/>
</dbReference>
<dbReference type="SUPFAM" id="SSF53706">
    <property type="entry name" value="Formate dehydrogenase/DMSO reductase, domains 1-3"/>
    <property type="match status" value="1"/>
</dbReference>
<evidence type="ECO:0000256" key="3">
    <source>
        <dbReference type="ARBA" id="ARBA00022825"/>
    </source>
</evidence>
<evidence type="ECO:0000256" key="4">
    <source>
        <dbReference type="ARBA" id="ARBA00023004"/>
    </source>
</evidence>
<dbReference type="Pfam" id="PF00384">
    <property type="entry name" value="Molybdopterin"/>
    <property type="match status" value="1"/>
</dbReference>
<evidence type="ECO:0000313" key="10">
    <source>
        <dbReference type="Proteomes" id="UP000009080"/>
    </source>
</evidence>
<dbReference type="STRING" id="377629.TERTU_3729"/>
<dbReference type="GO" id="GO:0004252">
    <property type="term" value="F:serine-type endopeptidase activity"/>
    <property type="evidence" value="ECO:0007669"/>
    <property type="project" value="InterPro"/>
</dbReference>
<gene>
    <name evidence="9" type="ordered locus">TERTU_3729</name>
</gene>
<dbReference type="PANTHER" id="PTHR43742:SF6">
    <property type="entry name" value="OXIDOREDUCTASE YYAE-RELATED"/>
    <property type="match status" value="1"/>
</dbReference>
<dbReference type="PROSITE" id="PS00136">
    <property type="entry name" value="SUBTILASE_ASP"/>
    <property type="match status" value="1"/>
</dbReference>
<dbReference type="EC" id="3.4.21.-" evidence="9"/>
<dbReference type="InterPro" id="IPR006656">
    <property type="entry name" value="Mopterin_OxRdtase"/>
</dbReference>
<keyword evidence="1 6" id="KW-0645">Protease</keyword>
<dbReference type="RefSeq" id="WP_015819700.1">
    <property type="nucleotide sequence ID" value="NC_012997.1"/>
</dbReference>
<dbReference type="InterPro" id="IPR036852">
    <property type="entry name" value="Peptidase_S8/S53_dom_sf"/>
</dbReference>
<dbReference type="PRINTS" id="PR00723">
    <property type="entry name" value="SUBTILISIN"/>
</dbReference>
<evidence type="ECO:0000256" key="6">
    <source>
        <dbReference type="RuleBase" id="RU003355"/>
    </source>
</evidence>
<dbReference type="Gene3D" id="3.40.50.200">
    <property type="entry name" value="Peptidase S8/S53 domain"/>
    <property type="match status" value="2"/>
</dbReference>
<evidence type="ECO:0000256" key="2">
    <source>
        <dbReference type="ARBA" id="ARBA00022801"/>
    </source>
</evidence>
<sequence>MNPAKLDPNLNMLFLLSDEEKRSLVEEQRLNLTLQNNQLQLTVSVTCSGELPAIDGVSLVNRQGELCTITATLDGLAQLSDVDSVIYIASVHAGRALMYRSRREIGATITDGQRIRNGSAPWDGTGTYVGVIDSGLDLRHPAFRKFPGGPTRVAVYWDRAATPRPGDTPGPGAIGVVYTRAQIDTYLLGAASTPPVIQPTSEDFNGHGSHVTGIATGATQANRGMAPGADIIFVRLLDQDISLIHDLCDWIFTQAGGPCAINISQGLSTGAQDGTSDVEVGLDNLLRDPATLAARPGRFIALAAGNDRQQNFKINTRVLPNGQAATQLIWVSPGANTATDEFEFWYPGLDQIAIRLISPLLAGNRITHWVDPHPTGCVERVSPGGFAPTTAGAAPVKRFDFGDGTSAFVSQSENPHNSDRQIVVRLQPPPAGNIAAGHWIIEFEGINALPAGGKLHGAIRKIAANAVADTFFRSVHETAQQVLVQPGRELQLDLSVQQRNLTPMPAELDIFIDYSEDDQLEVQLQPGADNGSPASAWIAHGPAITPTPAPVTAAGAVTGAGFPVNFPSTGFGIDQPTLINHRTLAGRKQIHIRLLQRPDPPNPNFDPEDGIYKIRLRTTAGSRAVPASVRLHQDRRDRSDYCRFLDTQFNQTTVPVFPDALQASVVSLLFGGGFTSESELRINVPGGDFARIRLRVPPLQPWRETGGWVVTPWISAGNIETAVPGALPVNGAPAAGAARQYVSGDIQITFNYPAPSAGSDGIATVLLENTTFGALTQGEWKVEFEGRNITAPISVVTTMNRHLDGDNSEGLAATAFSATTGFLPNTPFGSENIAFTVPRDTADTIDLELLYADSNEIELRMHPPEPGRLPYTCALGNVFHTDPGAANPAVGAQGVTGALPGGTTVSCNMPAASAAPGLRRALISIRRPAGSAAFHPTGLWRLEVIPVQVPGDKKLVARLFSVGHGANFLVVRPDDIENGKSTLCSPSTAREPMTVGNGLPGLYPLSFPAQDSSAGPLRNATRMRLNGHLRRWLKYAKPEIMAPGSGILAPCSGLTELWSVRGAPLAWAGFAIGDNKFRGMRATWPLLTTGERTETQNVLPAPSAGTLTQTQWSFTLPASASGVIRFEIRYPAARIFGVRLEQPGTAAAPNRTHAVLPNGSERIVAGAGLAAGANAPDHPHGSGRLYAMGDTTDIIIRQTGAGLAHIELRSGFQFEAGEWRIVVQHDEVFPAAVPVSLEAFPPVSGVGWPKFLGGAAPRLTFPMAQAAAAANPTLHNIPFTVPVGIVADVQIRIRYTAGAHVFGVLMFDPAGQHTTAIDSNSGTVAVGGSVGSVAVANGRRYNFGSGNRVTIVHTPGAATITFQRGTSATHNISPGAWLMRMFNSNTATPAAPVDITYDLAPGFHDAPLFLQPEGRTPYTFRRAQNLATGVVQEWDFLMPHGRHDPLQIELIYDARDTLEIQLNIAGGGRTEPVALGNAIVAGAAGTTLADVAATAPPAPREFADPDRFRIQIDHSVHPQSTLRNRALITITTNSDLPIPAGTWQLRLNPTTVAAASHGVAEAFMVEMAFQRLSGTSMAAPHIAGLAALLLQQDTAQTHADIKQRMLQHATSSVISRSNQTQTPNQWDPVAGWGYVDAKATLLSHPGGLLHRQGQPPAAAGKTTGCPVACEDNCLNEGVMAGDRLDDLVCSPRAPYNRSPAAPGQATMPPCPRLQSYLAHHHTDPFTGGDTASLQARSSTALTQPLMRERAHRGSLDGFRPVPWEEVYTTLAEQFVEQWSSTGTVLVLEDKPDAGLVREMLFNRFVHHLHRLLTASNKVSKCSFTTKRKVDVLGSRVPFGSPFNGAGFHGLQELLSNNHGRLLGRGDLSLADSIIVWGANLPANAQALWRSLAAVHAARPQTVKVFVIDPGLQGIPDFVRRISIQPGSDRHLALALMLKMAGNTGHATATRQLPEDPRFTDASRGLQTLLSAEIAQLGDFVTHVRTVAADYLQIAAPGAPVRLDTALTDKLLHNASAAEIDQLQRAFDALYDAYMAGYATTLLGGSLGRYLDGEENLQYVAALSLLSGNIGKPGAGLSLGEDLHLNFNNPGFAGSHDTLRPEQNPQLGAVAEQETLNLAALKADAPANTKVMLWFGLDPLTHLPDADNIQTLLGSGGTQLNIQVTTTLDDSSRYADIILPVTDSLGSYDLQLHKRSPWINLSQPLLPLQDAAKRPLARVLHELFAAIHAKLKDDFDDDLAPVINETIYTTGPLLVSRERRQAFAEFFTSGSRIPNLLVDRLPRKEVANVHSQLRDWYADIHRGEPTTDAEDTLAFGNGVAFFNRMQVDWILETLFARYSEREAVVLLYNLLVRGTALDPQRFTENQLTLLPDGCSPWSDRVATGSNLADVKGSSGFAPENTAYRDAVLAVDNGGEGRGSFPMQLLMAQSPIYASTAIPLNQQVQAGNPKRPDIFINPQSQSVAALNLSDGDTVKLIGNLAYTADQAFIREITEATVHFDATMAKETVWMGFGWNGFNRGGQRLMRGIHSEEGESPALYDNLVKILATATAAPASAADRGNAPGKR</sequence>
<dbReference type="Gene3D" id="3.40.228.10">
    <property type="entry name" value="Dimethylsulfoxide Reductase, domain 2"/>
    <property type="match status" value="2"/>
</dbReference>
<keyword evidence="3 6" id="KW-0720">Serine protease</keyword>
<dbReference type="eggNOG" id="COG0243">
    <property type="taxonomic scope" value="Bacteria"/>
</dbReference>
<dbReference type="GO" id="GO:0006508">
    <property type="term" value="P:proteolysis"/>
    <property type="evidence" value="ECO:0007669"/>
    <property type="project" value="UniProtKB-KW"/>
</dbReference>
<dbReference type="PANTHER" id="PTHR43742">
    <property type="entry name" value="TRIMETHYLAMINE-N-OXIDE REDUCTASE"/>
    <property type="match status" value="1"/>
</dbReference>
<dbReference type="HOGENOM" id="CLU_228081_0_0_6"/>
<keyword evidence="10" id="KW-1185">Reference proteome</keyword>
<dbReference type="SUPFAM" id="SSF52743">
    <property type="entry name" value="Subtilisin-like"/>
    <property type="match status" value="1"/>
</dbReference>
<keyword evidence="4" id="KW-0408">Iron</keyword>
<dbReference type="InterPro" id="IPR015500">
    <property type="entry name" value="Peptidase_S8_subtilisin-rel"/>
</dbReference>
<keyword evidence="5" id="KW-0411">Iron-sulfur</keyword>
<dbReference type="OrthoDB" id="5287431at2"/>
<dbReference type="PROSITE" id="PS00137">
    <property type="entry name" value="SUBTILASE_HIS"/>
    <property type="match status" value="1"/>
</dbReference>
<dbReference type="EMBL" id="CP001614">
    <property type="protein sequence ID" value="ACR13586.1"/>
    <property type="molecule type" value="Genomic_DNA"/>
</dbReference>
<dbReference type="Proteomes" id="UP000009080">
    <property type="component" value="Chromosome"/>
</dbReference>
<evidence type="ECO:0000313" key="9">
    <source>
        <dbReference type="EMBL" id="ACR13586.1"/>
    </source>
</evidence>
<protein>
    <submittedName>
        <fullName evidence="9">Peptidase, S8/S53 family</fullName>
        <ecNumber evidence="9">3.4.21.-</ecNumber>
    </submittedName>
</protein>
<dbReference type="Pfam" id="PF00082">
    <property type="entry name" value="Peptidase_S8"/>
    <property type="match status" value="2"/>
</dbReference>
<dbReference type="Gene3D" id="3.40.50.740">
    <property type="match status" value="2"/>
</dbReference>
<evidence type="ECO:0000256" key="5">
    <source>
        <dbReference type="ARBA" id="ARBA00023014"/>
    </source>
</evidence>
<keyword evidence="5" id="KW-0479">Metal-binding</keyword>
<dbReference type="KEGG" id="ttu:TERTU_3729"/>
<accession>C5BSB1</accession>
<dbReference type="InterPro" id="IPR023828">
    <property type="entry name" value="Peptidase_S8_Ser-AS"/>
</dbReference>
<dbReference type="Gene3D" id="3.30.2070.10">
    <property type="entry name" value="Formate dehydrogenase/DMSO reductase"/>
    <property type="match status" value="1"/>
</dbReference>
<dbReference type="PROSITE" id="PS00138">
    <property type="entry name" value="SUBTILASE_SER"/>
    <property type="match status" value="1"/>
</dbReference>
<evidence type="ECO:0000256" key="1">
    <source>
        <dbReference type="ARBA" id="ARBA00022670"/>
    </source>
</evidence>
<keyword evidence="2 6" id="KW-0378">Hydrolase</keyword>
<organism evidence="9 10">
    <name type="scientific">Teredinibacter turnerae (strain ATCC 39867 / T7901)</name>
    <dbReference type="NCBI Taxonomy" id="377629"/>
    <lineage>
        <taxon>Bacteria</taxon>
        <taxon>Pseudomonadati</taxon>
        <taxon>Pseudomonadota</taxon>
        <taxon>Gammaproteobacteria</taxon>
        <taxon>Cellvibrionales</taxon>
        <taxon>Cellvibrionaceae</taxon>
        <taxon>Teredinibacter</taxon>
    </lineage>
</organism>
<feature type="domain" description="Peptidase S8/S53" evidence="7">
    <location>
        <begin position="1544"/>
        <end position="1633"/>
    </location>
</feature>
<proteinExistence type="inferred from homology"/>
<name>C5BSB1_TERTT</name>
<evidence type="ECO:0000259" key="8">
    <source>
        <dbReference type="Pfam" id="PF00384"/>
    </source>
</evidence>
<dbReference type="GO" id="GO:0051536">
    <property type="term" value="F:iron-sulfur cluster binding"/>
    <property type="evidence" value="ECO:0007669"/>
    <property type="project" value="UniProtKB-KW"/>
</dbReference>
<dbReference type="GO" id="GO:0016491">
    <property type="term" value="F:oxidoreductase activity"/>
    <property type="evidence" value="ECO:0007669"/>
    <property type="project" value="InterPro"/>
</dbReference>